<evidence type="ECO:0000313" key="2">
    <source>
        <dbReference type="EMBL" id="GGF08592.1"/>
    </source>
</evidence>
<evidence type="ECO:0000256" key="1">
    <source>
        <dbReference type="SAM" id="SignalP"/>
    </source>
</evidence>
<feature type="signal peptide" evidence="1">
    <location>
        <begin position="1"/>
        <end position="23"/>
    </location>
</feature>
<organism evidence="2 3">
    <name type="scientific">Aliidongia dinghuensis</name>
    <dbReference type="NCBI Taxonomy" id="1867774"/>
    <lineage>
        <taxon>Bacteria</taxon>
        <taxon>Pseudomonadati</taxon>
        <taxon>Pseudomonadota</taxon>
        <taxon>Alphaproteobacteria</taxon>
        <taxon>Rhodospirillales</taxon>
        <taxon>Dongiaceae</taxon>
        <taxon>Aliidongia</taxon>
    </lineage>
</organism>
<keyword evidence="3" id="KW-1185">Reference proteome</keyword>
<gene>
    <name evidence="2" type="ORF">GCM10011611_12530</name>
</gene>
<feature type="chain" id="PRO_5035313029" description="Lipoprotein" evidence="1">
    <location>
        <begin position="24"/>
        <end position="86"/>
    </location>
</feature>
<comment type="caution">
    <text evidence="2">The sequence shown here is derived from an EMBL/GenBank/DDBJ whole genome shotgun (WGS) entry which is preliminary data.</text>
</comment>
<protein>
    <recommendedName>
        <fullName evidence="4">Lipoprotein</fullName>
    </recommendedName>
</protein>
<accession>A0A8J2YQI0</accession>
<name>A0A8J2YQI0_9PROT</name>
<evidence type="ECO:0008006" key="4">
    <source>
        <dbReference type="Google" id="ProtNLM"/>
    </source>
</evidence>
<dbReference type="Proteomes" id="UP000646365">
    <property type="component" value="Unassembled WGS sequence"/>
</dbReference>
<dbReference type="EMBL" id="BMJQ01000003">
    <property type="protein sequence ID" value="GGF08592.1"/>
    <property type="molecule type" value="Genomic_DNA"/>
</dbReference>
<sequence>MKRSNRLMRLSLALILPLVAATAGCSLLFGDDADRAPSDILLRLPAADMTKAQADAATACAPYKKGAQLKDVITLNGSQVAEFACK</sequence>
<dbReference type="PROSITE" id="PS51257">
    <property type="entry name" value="PROKAR_LIPOPROTEIN"/>
    <property type="match status" value="1"/>
</dbReference>
<evidence type="ECO:0000313" key="3">
    <source>
        <dbReference type="Proteomes" id="UP000646365"/>
    </source>
</evidence>
<reference evidence="2" key="2">
    <citation type="submission" date="2020-09" db="EMBL/GenBank/DDBJ databases">
        <authorList>
            <person name="Sun Q."/>
            <person name="Zhou Y."/>
        </authorList>
    </citation>
    <scope>NUCLEOTIDE SEQUENCE</scope>
    <source>
        <strain evidence="2">CGMCC 1.15725</strain>
    </source>
</reference>
<keyword evidence="1" id="KW-0732">Signal</keyword>
<reference evidence="2" key="1">
    <citation type="journal article" date="2014" name="Int. J. Syst. Evol. Microbiol.">
        <title>Complete genome sequence of Corynebacterium casei LMG S-19264T (=DSM 44701T), isolated from a smear-ripened cheese.</title>
        <authorList>
            <consortium name="US DOE Joint Genome Institute (JGI-PGF)"/>
            <person name="Walter F."/>
            <person name="Albersmeier A."/>
            <person name="Kalinowski J."/>
            <person name="Ruckert C."/>
        </authorList>
    </citation>
    <scope>NUCLEOTIDE SEQUENCE</scope>
    <source>
        <strain evidence="2">CGMCC 1.15725</strain>
    </source>
</reference>
<dbReference type="AlphaFoldDB" id="A0A8J2YQI0"/>
<proteinExistence type="predicted"/>